<dbReference type="Pfam" id="PF00239">
    <property type="entry name" value="Resolvase"/>
    <property type="match status" value="1"/>
</dbReference>
<evidence type="ECO:0000259" key="3">
    <source>
        <dbReference type="PROSITE" id="PS51737"/>
    </source>
</evidence>
<evidence type="ECO:0000313" key="4">
    <source>
        <dbReference type="EMBL" id="GEP59453.1"/>
    </source>
</evidence>
<dbReference type="GO" id="GO:0003677">
    <property type="term" value="F:DNA binding"/>
    <property type="evidence" value="ECO:0007669"/>
    <property type="project" value="InterPro"/>
</dbReference>
<dbReference type="RefSeq" id="WP_308933108.1">
    <property type="nucleotide sequence ID" value="NZ_BKAJ01000131.1"/>
</dbReference>
<comment type="caution">
    <text evidence="4">The sequence shown here is derived from an EMBL/GenBank/DDBJ whole genome shotgun (WGS) entry which is preliminary data.</text>
</comment>
<dbReference type="CDD" id="cd00338">
    <property type="entry name" value="Ser_Recombinase"/>
    <property type="match status" value="1"/>
</dbReference>
<feature type="domain" description="Resolvase/invertase-type recombinase catalytic" evidence="2">
    <location>
        <begin position="41"/>
        <end position="191"/>
    </location>
</feature>
<name>A0A512NKH7_9HYPH</name>
<gene>
    <name evidence="4" type="ORF">RSO01_66190</name>
</gene>
<dbReference type="InterPro" id="IPR011109">
    <property type="entry name" value="DNA_bind_recombinase_dom"/>
</dbReference>
<dbReference type="FunFam" id="3.40.50.1390:FF:000008">
    <property type="entry name" value="DNA recombinase"/>
    <property type="match status" value="1"/>
</dbReference>
<dbReference type="InterPro" id="IPR038109">
    <property type="entry name" value="DNA_bind_recomb_sf"/>
</dbReference>
<dbReference type="InterPro" id="IPR006119">
    <property type="entry name" value="Resolv_N"/>
</dbReference>
<dbReference type="InterPro" id="IPR036162">
    <property type="entry name" value="Resolvase-like_N_sf"/>
</dbReference>
<feature type="domain" description="Recombinase" evidence="3">
    <location>
        <begin position="221"/>
        <end position="345"/>
    </location>
</feature>
<dbReference type="EMBL" id="BKAJ01000131">
    <property type="protein sequence ID" value="GEP59453.1"/>
    <property type="molecule type" value="Genomic_DNA"/>
</dbReference>
<dbReference type="GO" id="GO:0000150">
    <property type="term" value="F:DNA strand exchange activity"/>
    <property type="evidence" value="ECO:0007669"/>
    <property type="project" value="InterPro"/>
</dbReference>
<dbReference type="Pfam" id="PF07508">
    <property type="entry name" value="Recombinase"/>
    <property type="match status" value="1"/>
</dbReference>
<keyword evidence="5" id="KW-1185">Reference proteome</keyword>
<accession>A0A512NKH7</accession>
<feature type="region of interest" description="Disordered" evidence="1">
    <location>
        <begin position="1"/>
        <end position="40"/>
    </location>
</feature>
<sequence length="544" mass="61187">MSVASGPDAGGGRLPSYPPGVRGLPYPLRRTAGPTSDKAKRAAQYVRMSTEHQRYSTENQADAIQKYAEQKGLQIIKTYADEGKSGLRFDGREGIKALIRDVQTGKADFTTILVYDVSRWGRFQDADESAHYEYICRSAGIAVQYCAEQFENDGSPVSTIVKGVKRAMAGEYSRELSAKVFAGQCRLIEIGYRQGGPAGYGLRRMLIDQNGVHKGELARGEHKSIQTDRVILIPGAPVEIETVQWMYQTFVEEGKLEQEIACLLNSREVLTDDGGQWTRGRVHQVLTNPKYVGDNVWNRISFKLKKVRIRNDPEKWVRANGVFDPIVDRHLFDAAQAIIQNRSRRISESEMLDRLRVLYQERGFLSGLIIDEADGLPSSSTYSVRFGSLARAYQLVGFTPDRDMRYVEINRQLRALLPDIVDETISNIAQLGGRVIQDDSSELLLVNDEFTVSLCIARCHETAAGSLRWKIQFDTSLSPDVIVALRMDRENQSVQDYYILPRINLPGAQVRVGEHNGLALDSFRFDTLDQLYEMAARVHLREVA</sequence>
<reference evidence="4 5" key="1">
    <citation type="submission" date="2019-07" db="EMBL/GenBank/DDBJ databases">
        <title>Whole genome shotgun sequence of Reyranella soli NBRC 108950.</title>
        <authorList>
            <person name="Hosoyama A."/>
            <person name="Uohara A."/>
            <person name="Ohji S."/>
            <person name="Ichikawa N."/>
        </authorList>
    </citation>
    <scope>NUCLEOTIDE SEQUENCE [LARGE SCALE GENOMIC DNA]</scope>
    <source>
        <strain evidence="4 5">NBRC 108950</strain>
    </source>
</reference>
<dbReference type="SMART" id="SM00857">
    <property type="entry name" value="Resolvase"/>
    <property type="match status" value="1"/>
</dbReference>
<dbReference type="PROSITE" id="PS51736">
    <property type="entry name" value="RECOMBINASES_3"/>
    <property type="match status" value="1"/>
</dbReference>
<dbReference type="Gene3D" id="3.40.50.1390">
    <property type="entry name" value="Resolvase, N-terminal catalytic domain"/>
    <property type="match status" value="1"/>
</dbReference>
<organism evidence="4 5">
    <name type="scientific">Reyranella soli</name>
    <dbReference type="NCBI Taxonomy" id="1230389"/>
    <lineage>
        <taxon>Bacteria</taxon>
        <taxon>Pseudomonadati</taxon>
        <taxon>Pseudomonadota</taxon>
        <taxon>Alphaproteobacteria</taxon>
        <taxon>Hyphomicrobiales</taxon>
        <taxon>Reyranellaceae</taxon>
        <taxon>Reyranella</taxon>
    </lineage>
</organism>
<evidence type="ECO:0000259" key="2">
    <source>
        <dbReference type="PROSITE" id="PS51736"/>
    </source>
</evidence>
<dbReference type="Proteomes" id="UP000321058">
    <property type="component" value="Unassembled WGS sequence"/>
</dbReference>
<evidence type="ECO:0000256" key="1">
    <source>
        <dbReference type="SAM" id="MobiDB-lite"/>
    </source>
</evidence>
<proteinExistence type="predicted"/>
<protein>
    <submittedName>
        <fullName evidence="4">Serine recombinase</fullName>
    </submittedName>
</protein>
<evidence type="ECO:0000313" key="5">
    <source>
        <dbReference type="Proteomes" id="UP000321058"/>
    </source>
</evidence>
<dbReference type="AlphaFoldDB" id="A0A512NKH7"/>
<dbReference type="Gene3D" id="3.90.1750.20">
    <property type="entry name" value="Putative Large Serine Recombinase, Chain B, Domain 2"/>
    <property type="match status" value="1"/>
</dbReference>
<dbReference type="PANTHER" id="PTHR30461">
    <property type="entry name" value="DNA-INVERTASE FROM LAMBDOID PROPHAGE"/>
    <property type="match status" value="1"/>
</dbReference>
<dbReference type="SUPFAM" id="SSF53041">
    <property type="entry name" value="Resolvase-like"/>
    <property type="match status" value="1"/>
</dbReference>
<dbReference type="PANTHER" id="PTHR30461:SF23">
    <property type="entry name" value="DNA RECOMBINASE-RELATED"/>
    <property type="match status" value="1"/>
</dbReference>
<dbReference type="InterPro" id="IPR050639">
    <property type="entry name" value="SSR_resolvase"/>
</dbReference>
<dbReference type="PROSITE" id="PS51737">
    <property type="entry name" value="RECOMBINASE_DNA_BIND"/>
    <property type="match status" value="1"/>
</dbReference>